<evidence type="ECO:0000256" key="3">
    <source>
        <dbReference type="SAM" id="Coils"/>
    </source>
</evidence>
<evidence type="ECO:0000259" key="6">
    <source>
        <dbReference type="PROSITE" id="PS51194"/>
    </source>
</evidence>
<dbReference type="Proteomes" id="UP000594774">
    <property type="component" value="Chromosome"/>
</dbReference>
<dbReference type="GO" id="GO:0003676">
    <property type="term" value="F:nucleic acid binding"/>
    <property type="evidence" value="ECO:0007669"/>
    <property type="project" value="InterPro"/>
</dbReference>
<organism evidence="7 8">
    <name type="scientific">Corynebacterium amycolatum</name>
    <dbReference type="NCBI Taxonomy" id="43765"/>
    <lineage>
        <taxon>Bacteria</taxon>
        <taxon>Bacillati</taxon>
        <taxon>Actinomycetota</taxon>
        <taxon>Actinomycetes</taxon>
        <taxon>Mycobacteriales</taxon>
        <taxon>Corynebacteriaceae</taxon>
        <taxon>Corynebacterium</taxon>
    </lineage>
</organism>
<dbReference type="RefSeq" id="WP_197914539.1">
    <property type="nucleotide sequence ID" value="NZ_CP065628.1"/>
</dbReference>
<evidence type="ECO:0000259" key="5">
    <source>
        <dbReference type="PROSITE" id="PS51192"/>
    </source>
</evidence>
<dbReference type="GO" id="GO:0006289">
    <property type="term" value="P:nucleotide-excision repair"/>
    <property type="evidence" value="ECO:0007669"/>
    <property type="project" value="TreeGrafter"/>
</dbReference>
<reference evidence="7 8" key="1">
    <citation type="submission" date="2020-12" db="EMBL/GenBank/DDBJ databases">
        <title>FDA dAtabase for Regulatory Grade micrObial Sequences (FDA-ARGOS): Supporting development and validation of Infectious Disease Dx tests.</title>
        <authorList>
            <person name="Sproer C."/>
            <person name="Gronow S."/>
            <person name="Severitt S."/>
            <person name="Schroder I."/>
            <person name="Tallon L."/>
            <person name="Sadzewicz L."/>
            <person name="Zhao X."/>
            <person name="Boylan J."/>
            <person name="Ott S."/>
            <person name="Bowen H."/>
            <person name="Vavikolanu K."/>
            <person name="Mehta A."/>
            <person name="Aluvathingal J."/>
            <person name="Nadendla S."/>
            <person name="Lowell S."/>
            <person name="Myers T."/>
            <person name="Yan Y."/>
            <person name="Sichtig H."/>
        </authorList>
    </citation>
    <scope>NUCLEOTIDE SEQUENCE [LARGE SCALE GENOMIC DNA]</scope>
    <source>
        <strain evidence="7 8">FDAARGOS_938</strain>
    </source>
</reference>
<feature type="coiled-coil region" evidence="3">
    <location>
        <begin position="1247"/>
        <end position="1274"/>
    </location>
</feature>
<dbReference type="InterPro" id="IPR027417">
    <property type="entry name" value="P-loop_NTPase"/>
</dbReference>
<feature type="domain" description="Helicase ATP-binding" evidence="5">
    <location>
        <begin position="94"/>
        <end position="310"/>
    </location>
</feature>
<name>A0AB37GG16_CORAY</name>
<dbReference type="GO" id="GO:0005524">
    <property type="term" value="F:ATP binding"/>
    <property type="evidence" value="ECO:0007669"/>
    <property type="project" value="UniProtKB-KW"/>
</dbReference>
<dbReference type="InterPro" id="IPR001650">
    <property type="entry name" value="Helicase_C-like"/>
</dbReference>
<dbReference type="GO" id="GO:0043138">
    <property type="term" value="F:3'-5' DNA helicase activity"/>
    <property type="evidence" value="ECO:0007669"/>
    <property type="project" value="TreeGrafter"/>
</dbReference>
<keyword evidence="3" id="KW-0175">Coiled coil</keyword>
<keyword evidence="1" id="KW-0547">Nucleotide-binding</keyword>
<dbReference type="Pfam" id="PF00271">
    <property type="entry name" value="Helicase_C"/>
    <property type="match status" value="1"/>
</dbReference>
<evidence type="ECO:0000256" key="4">
    <source>
        <dbReference type="SAM" id="MobiDB-lite"/>
    </source>
</evidence>
<proteinExistence type="predicted"/>
<dbReference type="SMART" id="SM00487">
    <property type="entry name" value="DEXDc"/>
    <property type="match status" value="1"/>
</dbReference>
<keyword evidence="2" id="KW-0067">ATP-binding</keyword>
<dbReference type="SUPFAM" id="SSF52540">
    <property type="entry name" value="P-loop containing nucleoside triphosphate hydrolases"/>
    <property type="match status" value="2"/>
</dbReference>
<dbReference type="InterPro" id="IPR018973">
    <property type="entry name" value="MZB"/>
</dbReference>
<dbReference type="PANTHER" id="PTHR47957:SF3">
    <property type="entry name" value="ATP-DEPENDENT HELICASE HRQ1"/>
    <property type="match status" value="1"/>
</dbReference>
<feature type="domain" description="Helicase C-terminal" evidence="6">
    <location>
        <begin position="982"/>
        <end position="1154"/>
    </location>
</feature>
<evidence type="ECO:0000313" key="7">
    <source>
        <dbReference type="EMBL" id="QPR30528.1"/>
    </source>
</evidence>
<sequence>MSSLLPAYAAEHVLDGLSEYLTTSFSLAERNTAENLERFLKDPVNGMFHGPYIRTRLPYAPATQWEGLLEWLPEWFAPYRHQAEAFKRLSSLSDGIERRPEPTLVVTGTGSGKTESFLYPILDHCRRERLRGRSGGVKALILYPMNALANDQAARLASLISTEPELAGIRAGIYTGENQGDRMSVSEAGLITDRETMRQSPPDILLTNYKMLDQLLLRDADAGIWQKSATTLQYVALDEFHTYDGAQGTDVALLLRRMGLRLKKHQPEGFLNEVEGARPLGKITPVATSATLGSGEKATEEILHFAHTIFGEKLSPDAIVRETTLDIPSWQNTIADFTGVASTPTSMPSRDVVVAINDEIANQSAEGTAEHDAIVHRVFCERVFGCNDDVDVAVAAASTSELVVKILENTSTPIQLGSADSSDETLVEAVLDAEVQRLPDGGAAEFLSHALTEIAYLRAKFGELHGWTGKKFPGVETHLWVREVSRVDRRVGLRATDSLNDDDAMFRWSDNGIENSYNESYWLPACYCRNCGRSGWMTALAAGEESIETSGKKIRQQSIYNGSLMRPLLDATSEITSGHYRTEDESAGIFWLNVREEQLSTSEPSEEEKEQGGIVPVLTYSGENAEDLAKKQSCPSCGEINSIRYLGSSVATLLSVAISNLFGMGDLDDSEKKSLVFVDSVQDAAHRAGFVQSRARTFAIRTRTRQMVGGTPIRLSELPSKLIDSTDQDSSPSRAKFELLPPWVAENQRFRGFWDPHAGKKDRKRATELLRDVLELDLALEFGDRSDLSRSLVSTGALSVGVDVSDTELVEVISELGMLREDNPASQAESLGARDVAWARGILEYMRQAGGIETKLLQSYLKHDGNAYLLNRREASARGIPKFPRGGAPSFPRIGKTLPTEKTDFSVNPLASARGAYAQWTASMLKISTSDAAHLVTSLFKTLADQEIVNAVTTDSGGTIYTLSPSRIVICPEERSEILECSVCQRRLAVDSHGRQLLDGAPCISLGCEGTFGITENHDNYYRRLYHSRNSRTVVAKEHTGLLDSAERVALENEFKKPVDEQNADAPNILVATPTLEMGIDIGDLSTVMLASLPDTVASYVQRVGRAGRLTGNSLVLAMVVGRQKALARLANPTETIGGEVQPPAAFLSAREILHRQFAGYLIDSIDFTQTEVTPRFANSVFGIGGKNLVSELVKRLEAGVEDLVDEFSSTIEGLTRQNVLDELREWVQQGFAEQLRKAEKDWREARQVLIGRRKVLEELLDQLEREAETAIADDEIRSKLRKTRAAYKFTRAQLQNSFDSEYWISALERFGILPNFTLLDDSVEFSVSISRTDATTGEFETEAREYSRGISSALFELAPGATFYAQGIAATVDSVDLGPQNSALEKWRICPSCSYSEIYSGAGEVPNKGPCPQCGEAKFGDISQVKSVVEMRKVSASVDYSRSAITDRFEDRRPTRFERALSMVIPDGGVGEGWYLADTGFGIQYLPAVELRWLNLGKPAGGARQYLAGTEVEAPMFRVCRECGHIDSEAGANRWQDHKPWCSLRHARDEDTIEFALGRRLQTQGVLMHLPTSVSTTDTNAIPSLIASLKMGFKEYLGGNPNHLDVTSVFTASNGSVRQMLLLHDSIPGGTGYLSQFTDSADIHRLLVKAYNKLRNCECGKTSLKACPHCLLPFTPARDVDVVSRESALATLIKILLDDAHPEDPDAHIPEDSWDDRITEKKPAQSERSELEAMFLEQLRADLKSAGAVVNESTRGLNALWTIRFPNSKLTWKMEEQKKLPGNLGSITTPDFYFDVDGADLDRIAVYVDGVQFHASTTHNRVADDIARRNALYADGIVPWSLTMKDLKARQDTVKGNPPNAPSWFVNDFRQPINGKLNLEDSLHTLLLADPMTQLLAILQNPRKRWDILSKAAGLHTLAKASMTPGAFGPLIECGAKGTQLFLDFRVEDGTPNTETWNWFLNLANLFYLNAYAAGRNVISVENISSSATTTTPSESGMADAVLATVGAAEETDHDKSVVETITATGMWAEAIDEYRDEESEVVAALQLMVAEHVTEPSDIGGEINGIPTAVSWPDKRVALVFPGDAQSFSATVADGWTIIDSDGFTTSAIPESLLS</sequence>
<dbReference type="Gene3D" id="3.40.50.300">
    <property type="entry name" value="P-loop containing nucleotide triphosphate hydrolases"/>
    <property type="match status" value="2"/>
</dbReference>
<dbReference type="SMART" id="SM00490">
    <property type="entry name" value="HELICc"/>
    <property type="match status" value="1"/>
</dbReference>
<dbReference type="InterPro" id="IPR014001">
    <property type="entry name" value="Helicase_ATP-bd"/>
</dbReference>
<keyword evidence="7" id="KW-0347">Helicase</keyword>
<gene>
    <name evidence="7" type="ORF">I6G95_10055</name>
</gene>
<dbReference type="InterPro" id="IPR011545">
    <property type="entry name" value="DEAD/DEAH_box_helicase_dom"/>
</dbReference>
<evidence type="ECO:0000256" key="2">
    <source>
        <dbReference type="ARBA" id="ARBA00022840"/>
    </source>
</evidence>
<dbReference type="GO" id="GO:0036297">
    <property type="term" value="P:interstrand cross-link repair"/>
    <property type="evidence" value="ECO:0007669"/>
    <property type="project" value="TreeGrafter"/>
</dbReference>
<protein>
    <submittedName>
        <fullName evidence="7">DEAD/DEAH box helicase</fullName>
    </submittedName>
</protein>
<keyword evidence="7" id="KW-0378">Hydrolase</keyword>
<dbReference type="Pfam" id="PF09369">
    <property type="entry name" value="MZB"/>
    <property type="match status" value="1"/>
</dbReference>
<dbReference type="PANTHER" id="PTHR47957">
    <property type="entry name" value="ATP-DEPENDENT HELICASE HRQ1"/>
    <property type="match status" value="1"/>
</dbReference>
<dbReference type="Pfam" id="PF00270">
    <property type="entry name" value="DEAD"/>
    <property type="match status" value="1"/>
</dbReference>
<accession>A0AB37GG16</accession>
<dbReference type="EMBL" id="CP065628">
    <property type="protein sequence ID" value="QPR30528.1"/>
    <property type="molecule type" value="Genomic_DNA"/>
</dbReference>
<evidence type="ECO:0000313" key="8">
    <source>
        <dbReference type="Proteomes" id="UP000594774"/>
    </source>
</evidence>
<feature type="region of interest" description="Disordered" evidence="4">
    <location>
        <begin position="1704"/>
        <end position="1729"/>
    </location>
</feature>
<dbReference type="PROSITE" id="PS51194">
    <property type="entry name" value="HELICASE_CTER"/>
    <property type="match status" value="1"/>
</dbReference>
<dbReference type="PROSITE" id="PS51192">
    <property type="entry name" value="HELICASE_ATP_BIND_1"/>
    <property type="match status" value="1"/>
</dbReference>
<evidence type="ECO:0000256" key="1">
    <source>
        <dbReference type="ARBA" id="ARBA00022741"/>
    </source>
</evidence>